<protein>
    <recommendedName>
        <fullName evidence="2">C2 domain-containing protein</fullName>
    </recommendedName>
</protein>
<evidence type="ECO:0000313" key="4">
    <source>
        <dbReference type="Proteomes" id="UP000261420"/>
    </source>
</evidence>
<dbReference type="GO" id="GO:0051607">
    <property type="term" value="P:defense response to virus"/>
    <property type="evidence" value="ECO:0007669"/>
    <property type="project" value="TreeGrafter"/>
</dbReference>
<dbReference type="InterPro" id="IPR000008">
    <property type="entry name" value="C2_dom"/>
</dbReference>
<reference evidence="3" key="1">
    <citation type="submission" date="2025-08" db="UniProtKB">
        <authorList>
            <consortium name="Ensembl"/>
        </authorList>
    </citation>
    <scope>IDENTIFICATION</scope>
</reference>
<dbReference type="GO" id="GO:0022829">
    <property type="term" value="F:wide pore channel activity"/>
    <property type="evidence" value="ECO:0007669"/>
    <property type="project" value="TreeGrafter"/>
</dbReference>
<dbReference type="GO" id="GO:0001913">
    <property type="term" value="P:T cell mediated cytotoxicity"/>
    <property type="evidence" value="ECO:0007669"/>
    <property type="project" value="TreeGrafter"/>
</dbReference>
<dbReference type="PANTHER" id="PTHR46096">
    <property type="entry name" value="PERFORIN-1"/>
    <property type="match status" value="1"/>
</dbReference>
<dbReference type="GO" id="GO:0001771">
    <property type="term" value="P:immunological synapse formation"/>
    <property type="evidence" value="ECO:0007669"/>
    <property type="project" value="TreeGrafter"/>
</dbReference>
<dbReference type="AlphaFoldDB" id="A0A3B4VHY8"/>
<accession>A0A3B4VHY8</accession>
<dbReference type="Gene3D" id="2.60.40.150">
    <property type="entry name" value="C2 domain"/>
    <property type="match status" value="1"/>
</dbReference>
<dbReference type="PROSITE" id="PS50004">
    <property type="entry name" value="C2"/>
    <property type="match status" value="1"/>
</dbReference>
<dbReference type="PANTHER" id="PTHR46096:SF3">
    <property type="entry name" value="PERFORIN-1"/>
    <property type="match status" value="1"/>
</dbReference>
<dbReference type="InterPro" id="IPR035892">
    <property type="entry name" value="C2_domain_sf"/>
</dbReference>
<keyword evidence="4" id="KW-1185">Reference proteome</keyword>
<evidence type="ECO:0000259" key="2">
    <source>
        <dbReference type="PROSITE" id="PS50004"/>
    </source>
</evidence>
<dbReference type="SUPFAM" id="SSF49562">
    <property type="entry name" value="C2 domain (Calcium/lipid-binding domain, CaLB)"/>
    <property type="match status" value="1"/>
</dbReference>
<reference evidence="3" key="2">
    <citation type="submission" date="2025-09" db="UniProtKB">
        <authorList>
            <consortium name="Ensembl"/>
        </authorList>
    </citation>
    <scope>IDENTIFICATION</scope>
</reference>
<evidence type="ECO:0000256" key="1">
    <source>
        <dbReference type="ARBA" id="ARBA00022729"/>
    </source>
</evidence>
<feature type="domain" description="C2" evidence="2">
    <location>
        <begin position="15"/>
        <end position="136"/>
    </location>
</feature>
<dbReference type="Proteomes" id="UP000261420">
    <property type="component" value="Unplaced"/>
</dbReference>
<keyword evidence="1" id="KW-0732">Signal</keyword>
<name>A0A3B4VHY8_SERDU</name>
<dbReference type="GeneTree" id="ENSGT00530000063725"/>
<evidence type="ECO:0000313" key="3">
    <source>
        <dbReference type="Ensembl" id="ENSSDUP00000030578.1"/>
    </source>
</evidence>
<dbReference type="Ensembl" id="ENSSDUT00000031109.1">
    <property type="protein sequence ID" value="ENSSDUP00000030578.1"/>
    <property type="gene ID" value="ENSSDUG00000022022.1"/>
</dbReference>
<dbReference type="SMART" id="SM00239">
    <property type="entry name" value="C2"/>
    <property type="match status" value="1"/>
</dbReference>
<proteinExistence type="predicted"/>
<dbReference type="GO" id="GO:0016020">
    <property type="term" value="C:membrane"/>
    <property type="evidence" value="ECO:0007669"/>
    <property type="project" value="TreeGrafter"/>
</dbReference>
<organism evidence="3 4">
    <name type="scientific">Seriola dumerili</name>
    <name type="common">Greater amberjack</name>
    <name type="synonym">Caranx dumerili</name>
    <dbReference type="NCBI Taxonomy" id="41447"/>
    <lineage>
        <taxon>Eukaryota</taxon>
        <taxon>Metazoa</taxon>
        <taxon>Chordata</taxon>
        <taxon>Craniata</taxon>
        <taxon>Vertebrata</taxon>
        <taxon>Euteleostomi</taxon>
        <taxon>Actinopterygii</taxon>
        <taxon>Neopterygii</taxon>
        <taxon>Teleostei</taxon>
        <taxon>Neoteleostei</taxon>
        <taxon>Acanthomorphata</taxon>
        <taxon>Carangaria</taxon>
        <taxon>Carangiformes</taxon>
        <taxon>Carangidae</taxon>
        <taxon>Seriola</taxon>
    </lineage>
</organism>
<sequence length="157" mass="17680">MTSVLLIDQTVKPLVLSPLHFTPCPFSSCPALFLCMARVIITVQRASGLWGDWFTSADGYVKVFINKQLWRSPVIYNNNNPHWAMVIDVGSHDVSSGQKVRFEVWDEDNKWDDDLLGACERVLSTGVKQDFCNLNNGNLLSRHYKLFIAVSVSNSMA</sequence>
<dbReference type="Pfam" id="PF00168">
    <property type="entry name" value="C2"/>
    <property type="match status" value="1"/>
</dbReference>
<dbReference type="InterPro" id="IPR052784">
    <property type="entry name" value="Perforin-1_pore-forming"/>
</dbReference>